<dbReference type="InterPro" id="IPR021136">
    <property type="entry name" value="Flagellar_hook_control-like_C"/>
</dbReference>
<reference evidence="4" key="1">
    <citation type="submission" date="2017-03" db="EMBL/GenBank/DDBJ databases">
        <authorList>
            <person name="Rodrigo-Torres L."/>
            <person name="Arahal R.D."/>
            <person name="Lucena T."/>
        </authorList>
    </citation>
    <scope>NUCLEOTIDE SEQUENCE [LARGE SCALE GENOMIC DNA]</scope>
    <source>
        <strain evidence="4">CECT 7751</strain>
    </source>
</reference>
<feature type="compositionally biased region" description="Low complexity" evidence="1">
    <location>
        <begin position="444"/>
        <end position="471"/>
    </location>
</feature>
<keyword evidence="3" id="KW-0966">Cell projection</keyword>
<evidence type="ECO:0000313" key="4">
    <source>
        <dbReference type="Proteomes" id="UP000193963"/>
    </source>
</evidence>
<keyword evidence="3" id="KW-0969">Cilium</keyword>
<feature type="compositionally biased region" description="Low complexity" evidence="1">
    <location>
        <begin position="266"/>
        <end position="279"/>
    </location>
</feature>
<feature type="region of interest" description="Disordered" evidence="1">
    <location>
        <begin position="1"/>
        <end position="670"/>
    </location>
</feature>
<accession>A0A1X6ZN62</accession>
<proteinExistence type="predicted"/>
<feature type="compositionally biased region" description="Low complexity" evidence="1">
    <location>
        <begin position="172"/>
        <end position="182"/>
    </location>
</feature>
<organism evidence="3 4">
    <name type="scientific">Pseudooceanicola marinus</name>
    <dbReference type="NCBI Taxonomy" id="396013"/>
    <lineage>
        <taxon>Bacteria</taxon>
        <taxon>Pseudomonadati</taxon>
        <taxon>Pseudomonadota</taxon>
        <taxon>Alphaproteobacteria</taxon>
        <taxon>Rhodobacterales</taxon>
        <taxon>Paracoccaceae</taxon>
        <taxon>Pseudooceanicola</taxon>
    </lineage>
</organism>
<dbReference type="Pfam" id="PF02120">
    <property type="entry name" value="Flg_hook"/>
    <property type="match status" value="1"/>
</dbReference>
<feature type="compositionally biased region" description="Low complexity" evidence="1">
    <location>
        <begin position="1"/>
        <end position="15"/>
    </location>
</feature>
<feature type="compositionally biased region" description="Basic and acidic residues" evidence="1">
    <location>
        <begin position="641"/>
        <end position="658"/>
    </location>
</feature>
<name>A0A1X6ZN62_9RHOB</name>
<keyword evidence="4" id="KW-1185">Reference proteome</keyword>
<evidence type="ECO:0000259" key="2">
    <source>
        <dbReference type="Pfam" id="PF02120"/>
    </source>
</evidence>
<feature type="compositionally biased region" description="Basic and acidic residues" evidence="1">
    <location>
        <begin position="161"/>
        <end position="171"/>
    </location>
</feature>
<protein>
    <submittedName>
        <fullName evidence="3">Flagellar hook-length control protein FliK</fullName>
    </submittedName>
</protein>
<feature type="domain" description="Flagellar hook-length control protein-like C-terminal" evidence="2">
    <location>
        <begin position="760"/>
        <end position="822"/>
    </location>
</feature>
<feature type="compositionally biased region" description="Basic and acidic residues" evidence="1">
    <location>
        <begin position="73"/>
        <end position="90"/>
    </location>
</feature>
<dbReference type="Gene3D" id="3.30.750.140">
    <property type="match status" value="1"/>
</dbReference>
<feature type="region of interest" description="Disordered" evidence="1">
    <location>
        <begin position="685"/>
        <end position="718"/>
    </location>
</feature>
<dbReference type="CDD" id="cd17470">
    <property type="entry name" value="T3SS_Flik_C"/>
    <property type="match status" value="1"/>
</dbReference>
<feature type="compositionally biased region" description="Low complexity" evidence="1">
    <location>
        <begin position="552"/>
        <end position="573"/>
    </location>
</feature>
<evidence type="ECO:0000313" key="3">
    <source>
        <dbReference type="EMBL" id="SLN56668.1"/>
    </source>
</evidence>
<dbReference type="AlphaFoldDB" id="A0A1X6ZN62"/>
<feature type="compositionally biased region" description="Gly residues" evidence="1">
    <location>
        <begin position="826"/>
        <end position="838"/>
    </location>
</feature>
<dbReference type="Proteomes" id="UP000193963">
    <property type="component" value="Unassembled WGS sequence"/>
</dbReference>
<feature type="region of interest" description="Disordered" evidence="1">
    <location>
        <begin position="825"/>
        <end position="877"/>
    </location>
</feature>
<feature type="compositionally biased region" description="Low complexity" evidence="1">
    <location>
        <begin position="660"/>
        <end position="670"/>
    </location>
</feature>
<keyword evidence="3" id="KW-0282">Flagellum</keyword>
<dbReference type="InterPro" id="IPR038610">
    <property type="entry name" value="FliK-like_C_sf"/>
</dbReference>
<feature type="compositionally biased region" description="Low complexity" evidence="1">
    <location>
        <begin position="854"/>
        <end position="870"/>
    </location>
</feature>
<dbReference type="EMBL" id="FWFN01000005">
    <property type="protein sequence ID" value="SLN56668.1"/>
    <property type="molecule type" value="Genomic_DNA"/>
</dbReference>
<evidence type="ECO:0000256" key="1">
    <source>
        <dbReference type="SAM" id="MobiDB-lite"/>
    </source>
</evidence>
<feature type="compositionally biased region" description="Low complexity" evidence="1">
    <location>
        <begin position="294"/>
        <end position="312"/>
    </location>
</feature>
<sequence>MTISSLPPALLPAPSTRGAAVDGASTARDARPDDEGGFDAVFAEAGAPRDKEQQPDARSGTGSDGGADPNSPAERDRTKAEDGIHPDSAAKPDAAPESSPPTDGPAEADAPTAPEDRRNSFTLSPANGMGMADTPRAPLPEVRTARTAPAPGRSVTPSSTRAERTTAKEDGAGASPTSASASQRDGATGPGGLVPRSSKVTATGVDGAPTAPHSRPDPATAVGRPSSPGTTGPAQGPSRWPPAAITRTGSSEPGQASPAGRLPAPSAATDQTQDASATSRPAKPPRGESQMSDAPPSASPRPAVAARATVSTGPTIGKPSGTGGDAGSPTLSPPLGRTFTPPNPARPEPPDRLRRPSPRSATEMAHPQPAPAVRAAADDVPPDSHMSFRGARSDSSQRAPEAFAQRSEPNLDARRPAAPPAAPRFFGASEGAPDRLMQGLSCRASARLSAAPAPTTPSAPATPAQPGQPAPDMTLLATAQPTPKPETSAPMPRGERPLIAQARTPLPAPTPPVGSVPMTGTDTMPSSPERTTPVPPAQPPRARADAPPTPPAAETQPQVTRPAPPAEATLPPAQSGPMAAGGPFSSALFRSQRRVQADTGHRSVPNADRPAAAPGATQEAQPIFQRVSPGTRPGAPAADPLPRDRRPPETELLRDGRRLPAAAHAPVAPAAQQVVSTVRPMPLAAMPPATGQVPPSEQTLDVDSLPGESDGPLPSGELPQTAGEALRLSTSATRPDMARPLAQQIAQQIAQAAGRAAQAPTEVRLDPEELGRVTLRLSTEDGGVTLHVTAERAETSDLMRRHISLLEESYRSLGYDRIEIAINGRQAGGHPGQGGHGNGQETPAGTGGAPLTQPAPETSTAAPAASPGSSDRIDIRL</sequence>
<gene>
    <name evidence="3" type="ORF">PSM7751_02817</name>
</gene>
<feature type="compositionally biased region" description="Low complexity" evidence="1">
    <location>
        <begin position="104"/>
        <end position="113"/>
    </location>
</feature>